<sequence>MMKHFIFIFSCLFFWSCGSGGEEEPIPPAPDEKPVINIPSTDPLPVIEQKGGKASLSFTTNTAWTATVNAASARSASWVSVLPESGGAGSHTLTVTTTENDTFDERNATVVLKAGAASKSFTISQKQKNALTVSSNKIEVKAAGGKAVIEVKANVLYEYEIEKEAQSWITHTATRGLATSVLEFSVSENQNTDKREGKITIRDEEFTEVVTVYQEGSKPAVILTQNEYTVGSQGENIKVELRSNVDYEIKLPDVDWISETATRALSSNTHYFTIKPNGTHDARMAEISFLNKENGIEEKVKVTQKQKDDIVVTQNEYHIAAAGGTIDVKVSANVDYTVTVGEDWIKQVTTRGLATGTLRFSIAENKDDDARSGKIAIKGAGISRTVTVKQSAGKETDGGIDDMPTQPW</sequence>
<comment type="caution">
    <text evidence="3">The sequence shown here is derived from an EMBL/GenBank/DDBJ whole genome shotgun (WGS) entry which is preliminary data.</text>
</comment>
<gene>
    <name evidence="3" type="ORF">HMPREF9446_02334</name>
</gene>
<evidence type="ECO:0000256" key="1">
    <source>
        <dbReference type="SAM" id="MobiDB-lite"/>
    </source>
</evidence>
<dbReference type="eggNOG" id="COG5492">
    <property type="taxonomic scope" value="Bacteria"/>
</dbReference>
<reference evidence="3 4" key="1">
    <citation type="submission" date="2011-02" db="EMBL/GenBank/DDBJ databases">
        <authorList>
            <person name="Weinstock G."/>
            <person name="Sodergren E."/>
            <person name="Clifton S."/>
            <person name="Fulton L."/>
            <person name="Fulton B."/>
            <person name="Courtney L."/>
            <person name="Fronick C."/>
            <person name="Harrison M."/>
            <person name="Strong C."/>
            <person name="Farmer C."/>
            <person name="Delahaunty K."/>
            <person name="Markovic C."/>
            <person name="Hall O."/>
            <person name="Minx P."/>
            <person name="Tomlinson C."/>
            <person name="Mitreva M."/>
            <person name="Hou S."/>
            <person name="Chen J."/>
            <person name="Wollam A."/>
            <person name="Pepin K.H."/>
            <person name="Johnson M."/>
            <person name="Bhonagiri V."/>
            <person name="Zhang X."/>
            <person name="Suruliraj S."/>
            <person name="Warren W."/>
            <person name="Chinwalla A."/>
            <person name="Mardis E.R."/>
            <person name="Wilson R.K."/>
        </authorList>
    </citation>
    <scope>NUCLEOTIDE SEQUENCE [LARGE SCALE GENOMIC DNA]</scope>
    <source>
        <strain evidence="3 4">YIT 12057</strain>
    </source>
</reference>
<evidence type="ECO:0000313" key="3">
    <source>
        <dbReference type="EMBL" id="EGF56327.1"/>
    </source>
</evidence>
<dbReference type="Gene3D" id="2.60.40.10">
    <property type="entry name" value="Immunoglobulins"/>
    <property type="match status" value="4"/>
</dbReference>
<dbReference type="Pfam" id="PF13004">
    <property type="entry name" value="BACON"/>
    <property type="match status" value="4"/>
</dbReference>
<proteinExistence type="predicted"/>
<feature type="domain" description="BACON" evidence="2">
    <location>
        <begin position="74"/>
        <end position="126"/>
    </location>
</feature>
<feature type="domain" description="BACON" evidence="2">
    <location>
        <begin position="252"/>
        <end position="305"/>
    </location>
</feature>
<evidence type="ECO:0000259" key="2">
    <source>
        <dbReference type="Pfam" id="PF13004"/>
    </source>
</evidence>
<dbReference type="Proteomes" id="UP000003416">
    <property type="component" value="Unassembled WGS sequence"/>
</dbReference>
<organism evidence="3 4">
    <name type="scientific">Bacteroides fluxus YIT 12057</name>
    <dbReference type="NCBI Taxonomy" id="763034"/>
    <lineage>
        <taxon>Bacteria</taxon>
        <taxon>Pseudomonadati</taxon>
        <taxon>Bacteroidota</taxon>
        <taxon>Bacteroidia</taxon>
        <taxon>Bacteroidales</taxon>
        <taxon>Bacteroidaceae</taxon>
        <taxon>Bacteroides</taxon>
    </lineage>
</organism>
<accession>F3PUB0</accession>
<dbReference type="CDD" id="cd14948">
    <property type="entry name" value="BACON"/>
    <property type="match status" value="4"/>
</dbReference>
<dbReference type="HOGENOM" id="CLU_045939_0_0_10"/>
<protein>
    <submittedName>
        <fullName evidence="3">Conserved domain protein</fullName>
    </submittedName>
</protein>
<dbReference type="EMBL" id="AFBN01000042">
    <property type="protein sequence ID" value="EGF56327.1"/>
    <property type="molecule type" value="Genomic_DNA"/>
</dbReference>
<feature type="domain" description="BACON" evidence="2">
    <location>
        <begin position="337"/>
        <end position="390"/>
    </location>
</feature>
<evidence type="ECO:0000313" key="4">
    <source>
        <dbReference type="Proteomes" id="UP000003416"/>
    </source>
</evidence>
<dbReference type="STRING" id="763034.HMPREF9446_02334"/>
<feature type="region of interest" description="Disordered" evidence="1">
    <location>
        <begin position="388"/>
        <end position="408"/>
    </location>
</feature>
<keyword evidence="4" id="KW-1185">Reference proteome</keyword>
<name>F3PUB0_9BACE</name>
<dbReference type="InterPro" id="IPR024361">
    <property type="entry name" value="BACON"/>
</dbReference>
<dbReference type="RefSeq" id="WP_009125590.1">
    <property type="nucleotide sequence ID" value="NZ_GL882639.1"/>
</dbReference>
<feature type="domain" description="BACON" evidence="2">
    <location>
        <begin position="159"/>
        <end position="215"/>
    </location>
</feature>
<dbReference type="InterPro" id="IPR013783">
    <property type="entry name" value="Ig-like_fold"/>
</dbReference>
<dbReference type="GeneID" id="86049870"/>
<dbReference type="AlphaFoldDB" id="F3PUB0"/>